<dbReference type="PATRIC" id="fig|771875.3.peg.576"/>
<reference evidence="3" key="1">
    <citation type="submission" date="2012-03" db="EMBL/GenBank/DDBJ databases">
        <title>Complete sequence of Fervidobacterium pennivorans DSM 9078.</title>
        <authorList>
            <consortium name="US DOE Joint Genome Institute"/>
            <person name="Lucas S."/>
            <person name="Han J."/>
            <person name="Lapidus A."/>
            <person name="Cheng J.-F."/>
            <person name="Goodwin L."/>
            <person name="Pitluck S."/>
            <person name="Peters L."/>
            <person name="Ovchinnikova G."/>
            <person name="Lu M."/>
            <person name="Detter J.C."/>
            <person name="Han C."/>
            <person name="Tapia R."/>
            <person name="Land M."/>
            <person name="Hauser L."/>
            <person name="Kyrpides N."/>
            <person name="Ivanova N."/>
            <person name="Pagani I."/>
            <person name="Noll K.M."/>
            <person name="Woyke T."/>
        </authorList>
    </citation>
    <scope>NUCLEOTIDE SEQUENCE</scope>
    <source>
        <strain evidence="3">DSM 9078</strain>
    </source>
</reference>
<sequence length="663" mass="76941">MKLTKVEIANYRQYVNAQFDFENNKNSELHVIVGKMGSGKTTFLEAVNWALFGEEFFSTKRHYGPADINNIETSLDSGRNSSSVPDIGILSKIRLQNDGDYRTYVKLVFVGEKEHLRINRNAKFLVSNGKISPSIEAVPLSVFLNNSPVTVDRELEIQKRFPKDLREHFFFDGESLDVYLKEARGTHIKRTVERLSGISNIQDFTDFLSGVRTKVIYKELRNMEKKGNNRLEEISRKIEVQERTLKELNTRLEEAKQEKEKVTRRLEEVVQKLQSLQDYEQLKSKLEQLESEKQAKIENKKRLISEKLLLTLDEASYLFGWKAVEEFYKFAGTKESSILKELPRPAVERMINEKTCAICGSHLSEELLNILYKSLTSESLVISEEYYNLLKRTIVKNIYQIRILNEQISVVEKEISEIDKNLNELSKNLPNDVSSALEQYQNEKIELERLKENIQQKIYDITNNIKSIQKELEQNKRELQEILESNKSLAIIKRQLEFVQTLEDILSRGLGKLRQIISADITSHTKEYINRVMWKKDIIDSIAFTEEFELIVSDKSGVIQIKELSGGERSILTLALALAIHKTAGVSIPIFIDRPLTNISGESYYELIELLSRFSEERQIIITMTDREYDDLKERLVKLASTVHYLNTEKKGDYYITTVERYL</sequence>
<evidence type="ECO:0000256" key="1">
    <source>
        <dbReference type="SAM" id="Coils"/>
    </source>
</evidence>
<organism evidence="3 4">
    <name type="scientific">Fervidobacterium pennivorans (strain DSM 9078 / Ven5)</name>
    <dbReference type="NCBI Taxonomy" id="771875"/>
    <lineage>
        <taxon>Bacteria</taxon>
        <taxon>Thermotogati</taxon>
        <taxon>Thermotogota</taxon>
        <taxon>Thermotogae</taxon>
        <taxon>Thermotogales</taxon>
        <taxon>Fervidobacteriaceae</taxon>
        <taxon>Fervidobacterium</taxon>
    </lineage>
</organism>
<dbReference type="GO" id="GO:0016887">
    <property type="term" value="F:ATP hydrolysis activity"/>
    <property type="evidence" value="ECO:0007669"/>
    <property type="project" value="InterPro"/>
</dbReference>
<feature type="coiled-coil region" evidence="1">
    <location>
        <begin position="401"/>
        <end position="489"/>
    </location>
</feature>
<keyword evidence="1" id="KW-0175">Coiled coil</keyword>
<dbReference type="Gene3D" id="3.40.50.300">
    <property type="entry name" value="P-loop containing nucleotide triphosphate hydrolases"/>
    <property type="match status" value="2"/>
</dbReference>
<name>H9UB07_FERPD</name>
<dbReference type="AlphaFoldDB" id="H9UB07"/>
<evidence type="ECO:0000313" key="3">
    <source>
        <dbReference type="EMBL" id="AFG34700.1"/>
    </source>
</evidence>
<protein>
    <recommendedName>
        <fullName evidence="2">Rad50/SbcC-type AAA domain-containing protein</fullName>
    </recommendedName>
</protein>
<dbReference type="RefSeq" id="WP_014451165.1">
    <property type="nucleotide sequence ID" value="NC_017095.1"/>
</dbReference>
<dbReference type="SUPFAM" id="SSF52540">
    <property type="entry name" value="P-loop containing nucleoside triphosphate hydrolases"/>
    <property type="match status" value="2"/>
</dbReference>
<keyword evidence="4" id="KW-1185">Reference proteome</keyword>
<accession>H9UB07</accession>
<dbReference type="eggNOG" id="COG0419">
    <property type="taxonomic scope" value="Bacteria"/>
</dbReference>
<dbReference type="InterPro" id="IPR038729">
    <property type="entry name" value="Rad50/SbcC_AAA"/>
</dbReference>
<proteinExistence type="predicted"/>
<dbReference type="PANTHER" id="PTHR32114:SF2">
    <property type="entry name" value="ABC TRANSPORTER ABCH.3"/>
    <property type="match status" value="1"/>
</dbReference>
<evidence type="ECO:0000259" key="2">
    <source>
        <dbReference type="Pfam" id="PF13476"/>
    </source>
</evidence>
<dbReference type="InterPro" id="IPR027417">
    <property type="entry name" value="P-loop_NTPase"/>
</dbReference>
<gene>
    <name evidence="3" type="ordered locus">Ferpe_0566</name>
</gene>
<dbReference type="GO" id="GO:0006302">
    <property type="term" value="P:double-strand break repair"/>
    <property type="evidence" value="ECO:0007669"/>
    <property type="project" value="InterPro"/>
</dbReference>
<dbReference type="Pfam" id="PF13476">
    <property type="entry name" value="AAA_23"/>
    <property type="match status" value="1"/>
</dbReference>
<dbReference type="STRING" id="771875.Ferpe_0566"/>
<dbReference type="eggNOG" id="COG1195">
    <property type="taxonomic scope" value="Bacteria"/>
</dbReference>
<evidence type="ECO:0000313" key="4">
    <source>
        <dbReference type="Proteomes" id="UP000007384"/>
    </source>
</evidence>
<dbReference type="Proteomes" id="UP000007384">
    <property type="component" value="Chromosome"/>
</dbReference>
<feature type="domain" description="Rad50/SbcC-type AAA" evidence="2">
    <location>
        <begin position="5"/>
        <end position="292"/>
    </location>
</feature>
<dbReference type="EMBL" id="CP003260">
    <property type="protein sequence ID" value="AFG34700.1"/>
    <property type="molecule type" value="Genomic_DNA"/>
</dbReference>
<dbReference type="PANTHER" id="PTHR32114">
    <property type="entry name" value="ABC TRANSPORTER ABCH.3"/>
    <property type="match status" value="1"/>
</dbReference>
<dbReference type="OrthoDB" id="9795626at2"/>
<dbReference type="KEGG" id="fpe:Ferpe_0566"/>
<dbReference type="HOGENOM" id="CLU_024631_1_0_0"/>
<feature type="coiled-coil region" evidence="1">
    <location>
        <begin position="217"/>
        <end position="306"/>
    </location>
</feature>